<feature type="active site" description="Charge relay system" evidence="5 6">
    <location>
        <position position="36"/>
    </location>
</feature>
<evidence type="ECO:0000256" key="3">
    <source>
        <dbReference type="ARBA" id="ARBA00022801"/>
    </source>
</evidence>
<dbReference type="Gene3D" id="3.40.50.200">
    <property type="entry name" value="Peptidase S8/S53 domain"/>
    <property type="match status" value="1"/>
</dbReference>
<dbReference type="eggNOG" id="KOG1153">
    <property type="taxonomic scope" value="Eukaryota"/>
</dbReference>
<dbReference type="SUPFAM" id="SSF52743">
    <property type="entry name" value="Subtilisin-like"/>
    <property type="match status" value="1"/>
</dbReference>
<dbReference type="PANTHER" id="PTHR43806">
    <property type="entry name" value="PEPTIDASE S8"/>
    <property type="match status" value="1"/>
</dbReference>
<dbReference type="InParanoid" id="C1FIS8"/>
<dbReference type="PROSITE" id="PS00136">
    <property type="entry name" value="SUBTILASE_ASP"/>
    <property type="match status" value="1"/>
</dbReference>
<evidence type="ECO:0000313" key="11">
    <source>
        <dbReference type="Proteomes" id="UP000002009"/>
    </source>
</evidence>
<keyword evidence="3 6" id="KW-0378">Hydrolase</keyword>
<organism evidence="10 11">
    <name type="scientific">Micromonas commoda (strain RCC299 / NOUM17 / CCMP2709)</name>
    <name type="common">Picoplanktonic green alga</name>
    <dbReference type="NCBI Taxonomy" id="296587"/>
    <lineage>
        <taxon>Eukaryota</taxon>
        <taxon>Viridiplantae</taxon>
        <taxon>Chlorophyta</taxon>
        <taxon>Mamiellophyceae</taxon>
        <taxon>Mamiellales</taxon>
        <taxon>Mamiellaceae</taxon>
        <taxon>Micromonas</taxon>
    </lineage>
</organism>
<dbReference type="AlphaFoldDB" id="C1FIS8"/>
<evidence type="ECO:0000256" key="1">
    <source>
        <dbReference type="ARBA" id="ARBA00011073"/>
    </source>
</evidence>
<dbReference type="PROSITE" id="PS00138">
    <property type="entry name" value="SUBTILASE_SER"/>
    <property type="match status" value="1"/>
</dbReference>
<feature type="active site" description="Charge relay system" evidence="5 6">
    <location>
        <position position="254"/>
    </location>
</feature>
<dbReference type="InterPro" id="IPR000209">
    <property type="entry name" value="Peptidase_S8/S53_dom"/>
</dbReference>
<keyword evidence="4 6" id="KW-0720">Serine protease</keyword>
<dbReference type="OrthoDB" id="640735at2759"/>
<dbReference type="InterPro" id="IPR015500">
    <property type="entry name" value="Peptidase_S8_subtilisin-rel"/>
</dbReference>
<reference evidence="10 11" key="1">
    <citation type="journal article" date="2009" name="Science">
        <title>Green evolution and dynamic adaptations revealed by genomes of the marine picoeukaryotes Micromonas.</title>
        <authorList>
            <person name="Worden A.Z."/>
            <person name="Lee J.H."/>
            <person name="Mock T."/>
            <person name="Rouze P."/>
            <person name="Simmons M.P."/>
            <person name="Aerts A.L."/>
            <person name="Allen A.E."/>
            <person name="Cuvelier M.L."/>
            <person name="Derelle E."/>
            <person name="Everett M.V."/>
            <person name="Foulon E."/>
            <person name="Grimwood J."/>
            <person name="Gundlach H."/>
            <person name="Henrissat B."/>
            <person name="Napoli C."/>
            <person name="McDonald S.M."/>
            <person name="Parker M.S."/>
            <person name="Rombauts S."/>
            <person name="Salamov A."/>
            <person name="Von Dassow P."/>
            <person name="Badger J.H."/>
            <person name="Coutinho P.M."/>
            <person name="Demir E."/>
            <person name="Dubchak I."/>
            <person name="Gentemann C."/>
            <person name="Eikrem W."/>
            <person name="Gready J.E."/>
            <person name="John U."/>
            <person name="Lanier W."/>
            <person name="Lindquist E.A."/>
            <person name="Lucas S."/>
            <person name="Mayer K.F."/>
            <person name="Moreau H."/>
            <person name="Not F."/>
            <person name="Otillar R."/>
            <person name="Panaud O."/>
            <person name="Pangilinan J."/>
            <person name="Paulsen I."/>
            <person name="Piegu B."/>
            <person name="Poliakov A."/>
            <person name="Robbens S."/>
            <person name="Schmutz J."/>
            <person name="Toulza E."/>
            <person name="Wyss T."/>
            <person name="Zelensky A."/>
            <person name="Zhou K."/>
            <person name="Armbrust E.V."/>
            <person name="Bhattacharya D."/>
            <person name="Goodenough U.W."/>
            <person name="Van de Peer Y."/>
            <person name="Grigoriev I.V."/>
        </authorList>
    </citation>
    <scope>NUCLEOTIDE SEQUENCE [LARGE SCALE GENOMIC DNA]</scope>
    <source>
        <strain evidence="11">RCC299 / NOUM17</strain>
    </source>
</reference>
<dbReference type="Proteomes" id="UP000002009">
    <property type="component" value="Chromosome 12"/>
</dbReference>
<evidence type="ECO:0000313" key="10">
    <source>
        <dbReference type="EMBL" id="ACO70472.1"/>
    </source>
</evidence>
<evidence type="ECO:0000256" key="6">
    <source>
        <dbReference type="PROSITE-ProRule" id="PRU01240"/>
    </source>
</evidence>
<dbReference type="GO" id="GO:0006508">
    <property type="term" value="P:proteolysis"/>
    <property type="evidence" value="ECO:0007669"/>
    <property type="project" value="UniProtKB-KW"/>
</dbReference>
<dbReference type="GeneID" id="8248099"/>
<dbReference type="RefSeq" id="XP_002509214.1">
    <property type="nucleotide sequence ID" value="XM_002509168.1"/>
</dbReference>
<dbReference type="GO" id="GO:0005615">
    <property type="term" value="C:extracellular space"/>
    <property type="evidence" value="ECO:0007669"/>
    <property type="project" value="TreeGrafter"/>
</dbReference>
<evidence type="ECO:0000256" key="7">
    <source>
        <dbReference type="RuleBase" id="RU003355"/>
    </source>
</evidence>
<feature type="active site" description="Charge relay system" evidence="5 6">
    <location>
        <position position="76"/>
    </location>
</feature>
<sequence>MPGQWNLDRVDGPRLDGYFSPPECLCGKGVHVYVLDTGVRLSHEDFAPSTVRTESGWNFVGDCTAGGGTVEDKSGHGTHVAATAVGATSGVAKCAVLVPVRILDENGKGDGGAMLSALDWVADHDINGARKIVSMSVGGPRSAVIDAAVRELVHAGVVVVAAAGNSGEDASGTSPAGEAAAITVGSTGCEDFGDSFGPSSTMSSTMSTASCGGPDAMSDFSNRGAAVDVYAPGAGVRSAWMTGDRDFRRSSGTSMATPLVAGCVALYLEKYPDATPEDVARAIKSSATRMRGGGGGAEDAGVLNPVGMLSTPPAATLRR</sequence>
<keyword evidence="11" id="KW-1185">Reference proteome</keyword>
<feature type="region of interest" description="Disordered" evidence="8">
    <location>
        <begin position="288"/>
        <end position="319"/>
    </location>
</feature>
<gene>
    <name evidence="10" type="ORF">MICPUN_86976</name>
</gene>
<dbReference type="GO" id="GO:0004252">
    <property type="term" value="F:serine-type endopeptidase activity"/>
    <property type="evidence" value="ECO:0007669"/>
    <property type="project" value="UniProtKB-UniRule"/>
</dbReference>
<dbReference type="FunCoup" id="C1FIS8">
    <property type="interactions" value="228"/>
</dbReference>
<dbReference type="OMA" id="PEMWAKG"/>
<dbReference type="InterPro" id="IPR023828">
    <property type="entry name" value="Peptidase_S8_Ser-AS"/>
</dbReference>
<dbReference type="InterPro" id="IPR034193">
    <property type="entry name" value="PCSK9_ProteinaseK-like"/>
</dbReference>
<dbReference type="PANTHER" id="PTHR43806:SF11">
    <property type="entry name" value="CEREVISIN-RELATED"/>
    <property type="match status" value="1"/>
</dbReference>
<accession>C1FIS8</accession>
<dbReference type="EMBL" id="CP001577">
    <property type="protein sequence ID" value="ACO70472.1"/>
    <property type="molecule type" value="Genomic_DNA"/>
</dbReference>
<proteinExistence type="inferred from homology"/>
<comment type="similarity">
    <text evidence="1 6 7">Belongs to the peptidase S8 family.</text>
</comment>
<dbReference type="STRING" id="296587.C1FIS8"/>
<dbReference type="CDD" id="cd04077">
    <property type="entry name" value="Peptidases_S8_PCSK9_ProteinaseK_like"/>
    <property type="match status" value="1"/>
</dbReference>
<evidence type="ECO:0000256" key="2">
    <source>
        <dbReference type="ARBA" id="ARBA00022670"/>
    </source>
</evidence>
<keyword evidence="2 6" id="KW-0645">Protease</keyword>
<dbReference type="PRINTS" id="PR00723">
    <property type="entry name" value="SUBTILISIN"/>
</dbReference>
<evidence type="ECO:0000256" key="8">
    <source>
        <dbReference type="SAM" id="MobiDB-lite"/>
    </source>
</evidence>
<dbReference type="PROSITE" id="PS51892">
    <property type="entry name" value="SUBTILASE"/>
    <property type="match status" value="1"/>
</dbReference>
<name>C1FIS8_MICCC</name>
<dbReference type="InterPro" id="IPR023827">
    <property type="entry name" value="Peptidase_S8_Asp-AS"/>
</dbReference>
<evidence type="ECO:0000259" key="9">
    <source>
        <dbReference type="Pfam" id="PF00082"/>
    </source>
</evidence>
<evidence type="ECO:0000256" key="5">
    <source>
        <dbReference type="PIRSR" id="PIRSR615500-1"/>
    </source>
</evidence>
<protein>
    <recommendedName>
        <fullName evidence="9">Peptidase S8/S53 domain-containing protein</fullName>
    </recommendedName>
</protein>
<feature type="domain" description="Peptidase S8/S53" evidence="9">
    <location>
        <begin position="27"/>
        <end position="293"/>
    </location>
</feature>
<dbReference type="InterPro" id="IPR036852">
    <property type="entry name" value="Peptidase_S8/S53_dom_sf"/>
</dbReference>
<evidence type="ECO:0000256" key="4">
    <source>
        <dbReference type="ARBA" id="ARBA00022825"/>
    </source>
</evidence>
<dbReference type="KEGG" id="mis:MICPUN_86976"/>
<dbReference type="InterPro" id="IPR050131">
    <property type="entry name" value="Peptidase_S8_subtilisin-like"/>
</dbReference>
<dbReference type="Pfam" id="PF00082">
    <property type="entry name" value="Peptidase_S8"/>
    <property type="match status" value="1"/>
</dbReference>